<comment type="caution">
    <text evidence="2">The sequence shown here is derived from an EMBL/GenBank/DDBJ whole genome shotgun (WGS) entry which is preliminary data.</text>
</comment>
<dbReference type="InterPro" id="IPR008266">
    <property type="entry name" value="Tyr_kinase_AS"/>
</dbReference>
<dbReference type="GO" id="GO:0005524">
    <property type="term" value="F:ATP binding"/>
    <property type="evidence" value="ECO:0007669"/>
    <property type="project" value="InterPro"/>
</dbReference>
<keyword evidence="2" id="KW-0418">Kinase</keyword>
<proteinExistence type="predicted"/>
<dbReference type="InterPro" id="IPR051681">
    <property type="entry name" value="Ser/Thr_Kinases-Pseudokinases"/>
</dbReference>
<accession>A0AAD7EAY6</accession>
<dbReference type="Gene3D" id="1.10.510.10">
    <property type="entry name" value="Transferase(Phosphotransferase) domain 1"/>
    <property type="match status" value="1"/>
</dbReference>
<keyword evidence="2" id="KW-0808">Transferase</keyword>
<feature type="domain" description="Protein kinase" evidence="1">
    <location>
        <begin position="97"/>
        <end position="306"/>
    </location>
</feature>
<dbReference type="InterPro" id="IPR000719">
    <property type="entry name" value="Prot_kinase_dom"/>
</dbReference>
<dbReference type="InterPro" id="IPR011009">
    <property type="entry name" value="Kinase-like_dom_sf"/>
</dbReference>
<name>A0AAD7EAY6_9AGAR</name>
<dbReference type="PANTHER" id="PTHR44329">
    <property type="entry name" value="SERINE/THREONINE-PROTEIN KINASE TNNI3K-RELATED"/>
    <property type="match status" value="1"/>
</dbReference>
<dbReference type="SUPFAM" id="SSF56112">
    <property type="entry name" value="Protein kinase-like (PK-like)"/>
    <property type="match status" value="1"/>
</dbReference>
<protein>
    <submittedName>
        <fullName evidence="2">Kinase-like domain-containing protein</fullName>
    </submittedName>
</protein>
<dbReference type="GO" id="GO:0004674">
    <property type="term" value="F:protein serine/threonine kinase activity"/>
    <property type="evidence" value="ECO:0007669"/>
    <property type="project" value="TreeGrafter"/>
</dbReference>
<dbReference type="PROSITE" id="PS00109">
    <property type="entry name" value="PROTEIN_KINASE_TYR"/>
    <property type="match status" value="1"/>
</dbReference>
<dbReference type="Pfam" id="PF07714">
    <property type="entry name" value="PK_Tyr_Ser-Thr"/>
    <property type="match status" value="1"/>
</dbReference>
<dbReference type="InterPro" id="IPR001245">
    <property type="entry name" value="Ser-Thr/Tyr_kinase_cat_dom"/>
</dbReference>
<gene>
    <name evidence="2" type="ORF">DFH08DRAFT_720395</name>
</gene>
<reference evidence="2" key="1">
    <citation type="submission" date="2023-03" db="EMBL/GenBank/DDBJ databases">
        <title>Massive genome expansion in bonnet fungi (Mycena s.s.) driven by repeated elements and novel gene families across ecological guilds.</title>
        <authorList>
            <consortium name="Lawrence Berkeley National Laboratory"/>
            <person name="Harder C.B."/>
            <person name="Miyauchi S."/>
            <person name="Viragh M."/>
            <person name="Kuo A."/>
            <person name="Thoen E."/>
            <person name="Andreopoulos B."/>
            <person name="Lu D."/>
            <person name="Skrede I."/>
            <person name="Drula E."/>
            <person name="Henrissat B."/>
            <person name="Morin E."/>
            <person name="Kohler A."/>
            <person name="Barry K."/>
            <person name="LaButti K."/>
            <person name="Morin E."/>
            <person name="Salamov A."/>
            <person name="Lipzen A."/>
            <person name="Mereny Z."/>
            <person name="Hegedus B."/>
            <person name="Baldrian P."/>
            <person name="Stursova M."/>
            <person name="Weitz H."/>
            <person name="Taylor A."/>
            <person name="Grigoriev I.V."/>
            <person name="Nagy L.G."/>
            <person name="Martin F."/>
            <person name="Kauserud H."/>
        </authorList>
    </citation>
    <scope>NUCLEOTIDE SEQUENCE</scope>
    <source>
        <strain evidence="2">CBHHK002</strain>
    </source>
</reference>
<dbReference type="Proteomes" id="UP001218218">
    <property type="component" value="Unassembled WGS sequence"/>
</dbReference>
<evidence type="ECO:0000259" key="1">
    <source>
        <dbReference type="PROSITE" id="PS50011"/>
    </source>
</evidence>
<keyword evidence="3" id="KW-1185">Reference proteome</keyword>
<organism evidence="2 3">
    <name type="scientific">Mycena albidolilacea</name>
    <dbReference type="NCBI Taxonomy" id="1033008"/>
    <lineage>
        <taxon>Eukaryota</taxon>
        <taxon>Fungi</taxon>
        <taxon>Dikarya</taxon>
        <taxon>Basidiomycota</taxon>
        <taxon>Agaricomycotina</taxon>
        <taxon>Agaricomycetes</taxon>
        <taxon>Agaricomycetidae</taxon>
        <taxon>Agaricales</taxon>
        <taxon>Marasmiineae</taxon>
        <taxon>Mycenaceae</taxon>
        <taxon>Mycena</taxon>
    </lineage>
</organism>
<feature type="non-terminal residue" evidence="2">
    <location>
        <position position="1"/>
    </location>
</feature>
<dbReference type="EMBL" id="JARIHO010000090">
    <property type="protein sequence ID" value="KAJ7306963.1"/>
    <property type="molecule type" value="Genomic_DNA"/>
</dbReference>
<evidence type="ECO:0000313" key="3">
    <source>
        <dbReference type="Proteomes" id="UP001218218"/>
    </source>
</evidence>
<evidence type="ECO:0000313" key="2">
    <source>
        <dbReference type="EMBL" id="KAJ7306963.1"/>
    </source>
</evidence>
<dbReference type="PROSITE" id="PS50011">
    <property type="entry name" value="PROTEIN_KINASE_DOM"/>
    <property type="match status" value="1"/>
</dbReference>
<dbReference type="AlphaFoldDB" id="A0AAD7EAY6"/>
<sequence length="306" mass="34558">SEDAALRNALREDEEQLAKNIVAILYSDSEQKAVLNLRGNSAQNFLDVLQDVDCQQILDKGLLLQKEHNSKARRTIVKLSQACDKLPSTLFISGVTRPDEHPSFGGGFGDIYQAVYQEKRVALKHMRTFHRGAEQRHMRLQFCREALVWRRLQHPFILPFIGIDHETFPGSLCMVSPWMENGTVLKYLKDHGKANVDRLLLETVQGLHYLHSHNIVHGDLRGANILITHEWRACLADFGLVSFSDATPATHTSHHRAGSLHWMAPELIAPERFDCCFVATPATDVYAFGCVCLEVGPHFWLSVSLI</sequence>